<sequence>MQNIKDESVKIVIKGTRTGKTTPHKKRLNTEEAVTGRIDGVMIKAQEDEAIQS</sequence>
<gene>
    <name evidence="1" type="ORF">FLXISF001_045</name>
</gene>
<evidence type="ECO:0000313" key="2">
    <source>
        <dbReference type="Proteomes" id="UP000228981"/>
    </source>
</evidence>
<evidence type="ECO:0000313" key="1">
    <source>
        <dbReference type="EMBL" id="ATN94123.1"/>
    </source>
</evidence>
<proteinExistence type="predicted"/>
<protein>
    <submittedName>
        <fullName evidence="1">Uncharacterized protein</fullName>
    </submittedName>
</protein>
<reference evidence="1 2" key="1">
    <citation type="submission" date="2017-10" db="EMBL/GenBank/DDBJ databases">
        <title>Comparative genomic analysis of a novel S. flexneri bacteriophage vB_SflS-ISF001.</title>
        <authorList>
            <person name="Shahin K."/>
            <person name="Bouzari M."/>
            <person name="Wang R."/>
        </authorList>
    </citation>
    <scope>NUCLEOTIDE SEQUENCE [LARGE SCALE GENOMIC DNA]</scope>
</reference>
<dbReference type="Proteomes" id="UP000228981">
    <property type="component" value="Segment"/>
</dbReference>
<accession>A0A2D1GQA8</accession>
<keyword evidence="2" id="KW-1185">Reference proteome</keyword>
<name>A0A2D1GQA8_9CAUD</name>
<organism evidence="1 2">
    <name type="scientific">Shigella phage vB_SflS-ISF001</name>
    <dbReference type="NCBI Taxonomy" id="2048005"/>
    <lineage>
        <taxon>Viruses</taxon>
        <taxon>Duplodnaviria</taxon>
        <taxon>Heunggongvirae</taxon>
        <taxon>Uroviricota</taxon>
        <taxon>Caudoviricetes</taxon>
        <taxon>Drexlerviridae</taxon>
        <taxon>Tunavirinae</taxon>
        <taxon>Tunavirus</taxon>
        <taxon>Tunavirus ISF001</taxon>
    </lineage>
</organism>
<dbReference type="EMBL" id="MG049919">
    <property type="protein sequence ID" value="ATN94123.1"/>
    <property type="molecule type" value="Genomic_DNA"/>
</dbReference>